<sequence>MPALTTAASGSFTIGADLTVNRLGFGSMRLTGKGVWGEPKDPDEALRVLRR</sequence>
<comment type="caution">
    <text evidence="1">The sequence shown here is derived from an EMBL/GenBank/DDBJ whole genome shotgun (WGS) entry which is preliminary data.</text>
</comment>
<evidence type="ECO:0008006" key="3">
    <source>
        <dbReference type="Google" id="ProtNLM"/>
    </source>
</evidence>
<evidence type="ECO:0000313" key="1">
    <source>
        <dbReference type="EMBL" id="GAA4629287.1"/>
    </source>
</evidence>
<protein>
    <recommendedName>
        <fullName evidence="3">Oxidoreductase</fullName>
    </recommendedName>
</protein>
<proteinExistence type="predicted"/>
<evidence type="ECO:0000313" key="2">
    <source>
        <dbReference type="Proteomes" id="UP001501442"/>
    </source>
</evidence>
<dbReference type="Proteomes" id="UP001501442">
    <property type="component" value="Unassembled WGS sequence"/>
</dbReference>
<reference evidence="2" key="1">
    <citation type="journal article" date="2019" name="Int. J. Syst. Evol. Microbiol.">
        <title>The Global Catalogue of Microorganisms (GCM) 10K type strain sequencing project: providing services to taxonomists for standard genome sequencing and annotation.</title>
        <authorList>
            <consortium name="The Broad Institute Genomics Platform"/>
            <consortium name="The Broad Institute Genome Sequencing Center for Infectious Disease"/>
            <person name="Wu L."/>
            <person name="Ma J."/>
        </authorList>
    </citation>
    <scope>NUCLEOTIDE SEQUENCE [LARGE SCALE GENOMIC DNA]</scope>
    <source>
        <strain evidence="2">JCM 17939</strain>
    </source>
</reference>
<name>A0ABP8UEI6_9ACTN</name>
<gene>
    <name evidence="1" type="ORF">GCM10023196_049390</name>
</gene>
<dbReference type="EMBL" id="BAABHK010000007">
    <property type="protein sequence ID" value="GAA4629287.1"/>
    <property type="molecule type" value="Genomic_DNA"/>
</dbReference>
<organism evidence="1 2">
    <name type="scientific">Actinoallomurus vinaceus</name>
    <dbReference type="NCBI Taxonomy" id="1080074"/>
    <lineage>
        <taxon>Bacteria</taxon>
        <taxon>Bacillati</taxon>
        <taxon>Actinomycetota</taxon>
        <taxon>Actinomycetes</taxon>
        <taxon>Streptosporangiales</taxon>
        <taxon>Thermomonosporaceae</taxon>
        <taxon>Actinoallomurus</taxon>
    </lineage>
</organism>
<accession>A0ABP8UEI6</accession>
<keyword evidence="2" id="KW-1185">Reference proteome</keyword>